<dbReference type="InterPro" id="IPR016024">
    <property type="entry name" value="ARM-type_fold"/>
</dbReference>
<organism evidence="1 2">
    <name type="scientific">Legionella israelensis</name>
    <dbReference type="NCBI Taxonomy" id="454"/>
    <lineage>
        <taxon>Bacteria</taxon>
        <taxon>Pseudomonadati</taxon>
        <taxon>Pseudomonadota</taxon>
        <taxon>Gammaproteobacteria</taxon>
        <taxon>Legionellales</taxon>
        <taxon>Legionellaceae</taxon>
        <taxon>Legionella</taxon>
    </lineage>
</organism>
<sequence length="749" mass="84719">MGKSEGHRKQTIKSAQKFHFFTHSPTDFLPDLRRLLDDNERNYPSVIETLFNKNDLQAQHFQRQLLEHWARMPAIDVQSSVPFEITTLRSKLRSSANINDINFMINGLMILMKLNGYEDINSASIIKLIIENLKTKEDPHSLIDSLELAVCLLETINAKSLDSIAVEVSNLLVHDDSLVRQKAKGLLKSLLTNESIVHKLSEDTKKRLLAMIPDNLDPRDGKKILKLSYLVHCLAPFMKDDEKYSLIQLLLTEAIPKIRSSAANEALRQLAPLIKNMDTSSELREDMLALLSERLKSRPSSNKKTAMELLIELYPDCEKTEKNGISKDILAELQDPNLQFYTNHLQMFGLLLTKMEESDKKSILTNSLNTLKQVERSNLAQACAALNVLIEIAKTEPHFSFPQEVLINIENILQSPGNEKLKKSLISGLTYVMNHTTKEEKNSFAYALYNILSAKETLSPVDVDLLVLILSFSEMDLQDTIAQFMLVNFDSLNLDAREKALNGLSQFQNNPRLLKKISIEDILFIIEREEKQSIRNAAGKVLNYVLTCQDEDRVLEIMKKYVHALSDKKTDHSKILEIIKFIAPSLPAKLKAEFINPVLKSISSENDAIAKQGLLALTKLLPDRDSIEPETIAQIMTIIDGIINDKLHYSTRLAVIKTIEALDGRLGKTEHSYLKTLVTTLLNDPNQEVRNKAKLYCSKLVLEGRPLLVNALDDINSEDSIEKLQVSLMTDMQHHASLELESSSSHMPN</sequence>
<gene>
    <name evidence="1" type="ORF">E3983_03090</name>
</gene>
<dbReference type="Proteomes" id="UP000295517">
    <property type="component" value="Chromosome"/>
</dbReference>
<dbReference type="SUPFAM" id="SSF48371">
    <property type="entry name" value="ARM repeat"/>
    <property type="match status" value="1"/>
</dbReference>
<evidence type="ECO:0000313" key="2">
    <source>
        <dbReference type="Proteomes" id="UP000295517"/>
    </source>
</evidence>
<dbReference type="AlphaFoldDB" id="A0AAX1EE86"/>
<evidence type="ECO:0000313" key="1">
    <source>
        <dbReference type="EMBL" id="QBR83436.1"/>
    </source>
</evidence>
<name>A0AAX1EE86_9GAMM</name>
<dbReference type="RefSeq" id="WP_135059825.1">
    <property type="nucleotide sequence ID" value="NZ_CP038254.1"/>
</dbReference>
<accession>A0AAX1EE86</accession>
<protein>
    <recommendedName>
        <fullName evidence="3">HEAT repeat protein</fullName>
    </recommendedName>
</protein>
<reference evidence="1 2" key="1">
    <citation type="submission" date="2019-03" db="EMBL/GenBank/DDBJ databases">
        <title>Diverse conjugative elements silence natural transformation in Legionella species.</title>
        <authorList>
            <person name="Durieux I."/>
            <person name="Ginevra C."/>
            <person name="Attaiech L."/>
            <person name="Picq K."/>
            <person name="Juan P.A."/>
            <person name="Jarraud S."/>
            <person name="Charpentier X."/>
        </authorList>
    </citation>
    <scope>NUCLEOTIDE SEQUENCE [LARGE SCALE GENOMIC DNA]</scope>
    <source>
        <strain evidence="1 2">HL-0427-4011</strain>
    </source>
</reference>
<dbReference type="InterPro" id="IPR011989">
    <property type="entry name" value="ARM-like"/>
</dbReference>
<dbReference type="Gene3D" id="1.25.10.10">
    <property type="entry name" value="Leucine-rich Repeat Variant"/>
    <property type="match status" value="2"/>
</dbReference>
<evidence type="ECO:0008006" key="3">
    <source>
        <dbReference type="Google" id="ProtNLM"/>
    </source>
</evidence>
<proteinExistence type="predicted"/>
<dbReference type="EMBL" id="CP038254">
    <property type="protein sequence ID" value="QBR83436.1"/>
    <property type="molecule type" value="Genomic_DNA"/>
</dbReference>